<sequence>MNEVASTSCLQYYAHDVAPFLFAQYMYIGYWLTSFSSQPSLEKWTREEALVLERLGSNFAPAVDPFMLN</sequence>
<reference evidence="1 2" key="2">
    <citation type="submission" date="2018-11" db="EMBL/GenBank/DDBJ databases">
        <authorList>
            <consortium name="Pathogen Informatics"/>
        </authorList>
    </citation>
    <scope>NUCLEOTIDE SEQUENCE [LARGE SCALE GENOMIC DNA]</scope>
</reference>
<evidence type="ECO:0000313" key="3">
    <source>
        <dbReference type="WBParaSite" id="OFLC_0000416001-mRNA-1"/>
    </source>
</evidence>
<evidence type="ECO:0000313" key="1">
    <source>
        <dbReference type="EMBL" id="VDO39128.1"/>
    </source>
</evidence>
<keyword evidence="2" id="KW-1185">Reference proteome</keyword>
<dbReference type="EMBL" id="UZAJ01003056">
    <property type="protein sequence ID" value="VDO39128.1"/>
    <property type="molecule type" value="Genomic_DNA"/>
</dbReference>
<accession>A0A183H9J9</accession>
<dbReference type="AlphaFoldDB" id="A0A183H9J9"/>
<reference evidence="3" key="1">
    <citation type="submission" date="2016-06" db="UniProtKB">
        <authorList>
            <consortium name="WormBaseParasite"/>
        </authorList>
    </citation>
    <scope>IDENTIFICATION</scope>
</reference>
<name>A0A183H9J9_9BILA</name>
<proteinExistence type="predicted"/>
<organism evidence="3">
    <name type="scientific">Onchocerca flexuosa</name>
    <dbReference type="NCBI Taxonomy" id="387005"/>
    <lineage>
        <taxon>Eukaryota</taxon>
        <taxon>Metazoa</taxon>
        <taxon>Ecdysozoa</taxon>
        <taxon>Nematoda</taxon>
        <taxon>Chromadorea</taxon>
        <taxon>Rhabditida</taxon>
        <taxon>Spirurina</taxon>
        <taxon>Spiruromorpha</taxon>
        <taxon>Filarioidea</taxon>
        <taxon>Onchocercidae</taxon>
        <taxon>Onchocerca</taxon>
    </lineage>
</organism>
<gene>
    <name evidence="1" type="ORF">OFLC_LOCUS4160</name>
</gene>
<dbReference type="WBParaSite" id="OFLC_0000416001-mRNA-1">
    <property type="protein sequence ID" value="OFLC_0000416001-mRNA-1"/>
    <property type="gene ID" value="OFLC_0000416001"/>
</dbReference>
<protein>
    <submittedName>
        <fullName evidence="3">Bestrophin homolog</fullName>
    </submittedName>
</protein>
<dbReference type="Proteomes" id="UP000267606">
    <property type="component" value="Unassembled WGS sequence"/>
</dbReference>
<evidence type="ECO:0000313" key="2">
    <source>
        <dbReference type="Proteomes" id="UP000267606"/>
    </source>
</evidence>